<proteinExistence type="predicted"/>
<dbReference type="STRING" id="277988.SAMN05216170_2286"/>
<evidence type="ECO:0000313" key="1">
    <source>
        <dbReference type="EMBL" id="ASJ13354.1"/>
    </source>
</evidence>
<protein>
    <submittedName>
        <fullName evidence="2">Uncharacterized protein</fullName>
    </submittedName>
</protein>
<dbReference type="EMBL" id="LIXN01000002">
    <property type="protein sequence ID" value="KQH83239.1"/>
    <property type="molecule type" value="Genomic_DNA"/>
</dbReference>
<evidence type="ECO:0000313" key="6">
    <source>
        <dbReference type="Proteomes" id="UP000250136"/>
    </source>
</evidence>
<gene>
    <name evidence="1" type="ORF">A3L14_10900</name>
    <name evidence="2" type="ORF">AMR53_00710</name>
    <name evidence="3" type="ORF">SAMN05216170_2286</name>
</gene>
<dbReference type="Proteomes" id="UP000051862">
    <property type="component" value="Unassembled WGS sequence"/>
</dbReference>
<dbReference type="PATRIC" id="fig|277988.4.peg.156"/>
<reference evidence="1 6" key="2">
    <citation type="submission" date="2016-04" db="EMBL/GenBank/DDBJ databases">
        <title>Complete genome sequence of Thermococcus thioreducens type strain OGL-20P.</title>
        <authorList>
            <person name="Oger P.M."/>
        </authorList>
    </citation>
    <scope>NUCLEOTIDE SEQUENCE [LARGE SCALE GENOMIC DNA]</scope>
    <source>
        <strain evidence="1 6">OGL-20P</strain>
    </source>
</reference>
<keyword evidence="6" id="KW-1185">Reference proteome</keyword>
<reference evidence="2 4" key="1">
    <citation type="submission" date="2015-08" db="EMBL/GenBank/DDBJ databases">
        <title>Thermococcus thioreducens DSM 14981 genome sequencing.</title>
        <authorList>
            <person name="Hong S.-J."/>
            <person name="Kim M.-C."/>
            <person name="Shin J.-H."/>
        </authorList>
    </citation>
    <scope>NUCLEOTIDE SEQUENCE [LARGE SCALE GENOMIC DNA]</scope>
    <source>
        <strain evidence="2 4">DSM 14981</strain>
    </source>
</reference>
<accession>A0A0Q2MTZ5</accession>
<evidence type="ECO:0000313" key="3">
    <source>
        <dbReference type="EMBL" id="SEW23111.1"/>
    </source>
</evidence>
<dbReference type="KEGG" id="ttd:A3L14_10900"/>
<dbReference type="EMBL" id="FOIW01000003">
    <property type="protein sequence ID" value="SEW23111.1"/>
    <property type="molecule type" value="Genomic_DNA"/>
</dbReference>
<dbReference type="Proteomes" id="UP000182125">
    <property type="component" value="Unassembled WGS sequence"/>
</dbReference>
<sequence length="69" mass="8215">MERVKIVSIRAIARKNNLNLVTVWKKFDWYASIYGDDPNYVIRGPDGRRYPTERFVEFLERVLGRKIAL</sequence>
<dbReference type="AlphaFoldDB" id="A0A0Q2MTZ5"/>
<dbReference type="GeneID" id="33334940"/>
<dbReference type="OrthoDB" id="89453at2157"/>
<name>A0A0Q2MTZ5_9EURY</name>
<evidence type="ECO:0000313" key="2">
    <source>
        <dbReference type="EMBL" id="KQH83239.1"/>
    </source>
</evidence>
<dbReference type="Proteomes" id="UP000250136">
    <property type="component" value="Chromosome"/>
</dbReference>
<evidence type="ECO:0000313" key="4">
    <source>
        <dbReference type="Proteomes" id="UP000051862"/>
    </source>
</evidence>
<reference evidence="3 5" key="3">
    <citation type="submission" date="2016-10" db="EMBL/GenBank/DDBJ databases">
        <authorList>
            <person name="de Groot N.N."/>
        </authorList>
    </citation>
    <scope>NUCLEOTIDE SEQUENCE [LARGE SCALE GENOMIC DNA]</scope>
    <source>
        <strain evidence="3 5">OGL-20</strain>
    </source>
</reference>
<dbReference type="EMBL" id="CP015105">
    <property type="protein sequence ID" value="ASJ13354.1"/>
    <property type="molecule type" value="Genomic_DNA"/>
</dbReference>
<organism evidence="2 4">
    <name type="scientific">Thermococcus thioreducens</name>
    <dbReference type="NCBI Taxonomy" id="277988"/>
    <lineage>
        <taxon>Archaea</taxon>
        <taxon>Methanobacteriati</taxon>
        <taxon>Methanobacteriota</taxon>
        <taxon>Thermococci</taxon>
        <taxon>Thermococcales</taxon>
        <taxon>Thermococcaceae</taxon>
        <taxon>Thermococcus</taxon>
    </lineage>
</organism>
<dbReference type="RefSeq" id="WP_055428443.1">
    <property type="nucleotide sequence ID" value="NZ_CP015105.1"/>
</dbReference>
<evidence type="ECO:0000313" key="5">
    <source>
        <dbReference type="Proteomes" id="UP000182125"/>
    </source>
</evidence>